<dbReference type="SUPFAM" id="SSF47240">
    <property type="entry name" value="Ferritin-like"/>
    <property type="match status" value="1"/>
</dbReference>
<comment type="caution">
    <text evidence="8">The sequence shown here is derived from an EMBL/GenBank/DDBJ whole genome shotgun (WGS) entry which is preliminary data.</text>
</comment>
<dbReference type="InterPro" id="IPR011566">
    <property type="entry name" value="Ubq_synth_Coq7"/>
</dbReference>
<dbReference type="OrthoDB" id="7559360at2"/>
<sequence>MKYRESNTGLPTSTKILKVNHAGEFGAVNIYRSQLFLANIFMKDLVPVLEDFLADEKRHLDVFWQEIQRRNGVKCKSYYLCGLGGYAMGFTSALVGRRGIMACTWAVESVVINHLHNQIEYLQSKQDVEALKAVQDILEDEQNHRDTGFQSGGANNMFYQPLRCVISVLTEGVIRLGMR</sequence>
<keyword evidence="3" id="KW-0479">Metal-binding</keyword>
<protein>
    <submittedName>
        <fullName evidence="8">Demethoxyubiquinone hydroxylase family protein</fullName>
    </submittedName>
</protein>
<evidence type="ECO:0000256" key="1">
    <source>
        <dbReference type="ARBA" id="ARBA00004749"/>
    </source>
</evidence>
<dbReference type="PANTHER" id="PTHR11237:SF4">
    <property type="entry name" value="5-DEMETHOXYUBIQUINONE HYDROXYLASE, MITOCHONDRIAL"/>
    <property type="match status" value="1"/>
</dbReference>
<organism evidence="8 9">
    <name type="scientific">Leucothrix arctica</name>
    <dbReference type="NCBI Taxonomy" id="1481894"/>
    <lineage>
        <taxon>Bacteria</taxon>
        <taxon>Pseudomonadati</taxon>
        <taxon>Pseudomonadota</taxon>
        <taxon>Gammaproteobacteria</taxon>
        <taxon>Thiotrichales</taxon>
        <taxon>Thiotrichaceae</taxon>
        <taxon>Leucothrix</taxon>
    </lineage>
</organism>
<name>A0A317C7R5_9GAMM</name>
<evidence type="ECO:0000256" key="5">
    <source>
        <dbReference type="ARBA" id="ARBA00023004"/>
    </source>
</evidence>
<dbReference type="GO" id="GO:2000377">
    <property type="term" value="P:regulation of reactive oxygen species metabolic process"/>
    <property type="evidence" value="ECO:0007669"/>
    <property type="project" value="TreeGrafter"/>
</dbReference>
<dbReference type="PANTHER" id="PTHR11237">
    <property type="entry name" value="COENZYME Q10 BIOSYNTHESIS PROTEIN 7"/>
    <property type="match status" value="1"/>
</dbReference>
<evidence type="ECO:0000256" key="2">
    <source>
        <dbReference type="ARBA" id="ARBA00022688"/>
    </source>
</evidence>
<dbReference type="CDD" id="cd01042">
    <property type="entry name" value="DMQH"/>
    <property type="match status" value="1"/>
</dbReference>
<dbReference type="GO" id="GO:0008682">
    <property type="term" value="F:3-demethoxyubiquinol 3-hydroxylase activity"/>
    <property type="evidence" value="ECO:0007669"/>
    <property type="project" value="TreeGrafter"/>
</dbReference>
<dbReference type="GO" id="GO:0010468">
    <property type="term" value="P:regulation of gene expression"/>
    <property type="evidence" value="ECO:0007669"/>
    <property type="project" value="TreeGrafter"/>
</dbReference>
<keyword evidence="7" id="KW-0472">Membrane</keyword>
<reference evidence="8 9" key="1">
    <citation type="submission" date="2018-05" db="EMBL/GenBank/DDBJ databases">
        <title>Leucothrix arctica sp. nov., isolated from Arctic seawater.</title>
        <authorList>
            <person name="Choi A."/>
            <person name="Baek K."/>
        </authorList>
    </citation>
    <scope>NUCLEOTIDE SEQUENCE [LARGE SCALE GENOMIC DNA]</scope>
    <source>
        <strain evidence="8 9">IMCC9719</strain>
    </source>
</reference>
<evidence type="ECO:0000313" key="9">
    <source>
        <dbReference type="Proteomes" id="UP000245506"/>
    </source>
</evidence>
<dbReference type="GO" id="GO:0006744">
    <property type="term" value="P:ubiquinone biosynthetic process"/>
    <property type="evidence" value="ECO:0007669"/>
    <property type="project" value="UniProtKB-KW"/>
</dbReference>
<dbReference type="RefSeq" id="WP_109825172.1">
    <property type="nucleotide sequence ID" value="NZ_QGKL01000042.1"/>
</dbReference>
<keyword evidence="5" id="KW-0408">Iron</keyword>
<dbReference type="Pfam" id="PF03232">
    <property type="entry name" value="COQ7"/>
    <property type="match status" value="1"/>
</dbReference>
<dbReference type="Gene3D" id="1.20.1260.10">
    <property type="match status" value="1"/>
</dbReference>
<keyword evidence="9" id="KW-1185">Reference proteome</keyword>
<keyword evidence="6" id="KW-0503">Monooxygenase</keyword>
<proteinExistence type="predicted"/>
<accession>A0A317C7R5</accession>
<keyword evidence="2" id="KW-0831">Ubiquinone biosynthesis</keyword>
<dbReference type="Proteomes" id="UP000245506">
    <property type="component" value="Unassembled WGS sequence"/>
</dbReference>
<dbReference type="AlphaFoldDB" id="A0A317C7R5"/>
<dbReference type="InterPro" id="IPR009078">
    <property type="entry name" value="Ferritin-like_SF"/>
</dbReference>
<comment type="pathway">
    <text evidence="1">Cofactor biosynthesis; ubiquinone biosynthesis.</text>
</comment>
<evidence type="ECO:0000256" key="6">
    <source>
        <dbReference type="ARBA" id="ARBA00023033"/>
    </source>
</evidence>
<evidence type="ECO:0000313" key="8">
    <source>
        <dbReference type="EMBL" id="PWQ93413.1"/>
    </source>
</evidence>
<keyword evidence="8" id="KW-0830">Ubiquinone</keyword>
<gene>
    <name evidence="8" type="ORF">DKT75_17420</name>
</gene>
<dbReference type="GO" id="GO:0046872">
    <property type="term" value="F:metal ion binding"/>
    <property type="evidence" value="ECO:0007669"/>
    <property type="project" value="UniProtKB-KW"/>
</dbReference>
<dbReference type="InterPro" id="IPR012347">
    <property type="entry name" value="Ferritin-like"/>
</dbReference>
<dbReference type="EMBL" id="QGKL01000042">
    <property type="protein sequence ID" value="PWQ93413.1"/>
    <property type="molecule type" value="Genomic_DNA"/>
</dbReference>
<evidence type="ECO:0000256" key="3">
    <source>
        <dbReference type="ARBA" id="ARBA00022723"/>
    </source>
</evidence>
<evidence type="ECO:0000256" key="4">
    <source>
        <dbReference type="ARBA" id="ARBA00023002"/>
    </source>
</evidence>
<keyword evidence="4" id="KW-0560">Oxidoreductase</keyword>
<evidence type="ECO:0000256" key="7">
    <source>
        <dbReference type="ARBA" id="ARBA00023136"/>
    </source>
</evidence>